<dbReference type="PROSITE" id="PS50181">
    <property type="entry name" value="FBOX"/>
    <property type="match status" value="1"/>
</dbReference>
<evidence type="ECO:0000256" key="1">
    <source>
        <dbReference type="SAM" id="MobiDB-lite"/>
    </source>
</evidence>
<evidence type="ECO:0000313" key="4">
    <source>
        <dbReference type="Proteomes" id="UP000800235"/>
    </source>
</evidence>
<feature type="domain" description="F-box" evidence="2">
    <location>
        <begin position="7"/>
        <end position="55"/>
    </location>
</feature>
<keyword evidence="4" id="KW-1185">Reference proteome</keyword>
<comment type="caution">
    <text evidence="3">The sequence shown here is derived from an EMBL/GenBank/DDBJ whole genome shotgun (WGS) entry which is preliminary data.</text>
</comment>
<evidence type="ECO:0000259" key="2">
    <source>
        <dbReference type="PROSITE" id="PS50181"/>
    </source>
</evidence>
<dbReference type="EMBL" id="MU007160">
    <property type="protein sequence ID" value="KAF2416409.1"/>
    <property type="molecule type" value="Genomic_DNA"/>
</dbReference>
<reference evidence="3" key="1">
    <citation type="journal article" date="2020" name="Stud. Mycol.">
        <title>101 Dothideomycetes genomes: a test case for predicting lifestyles and emergence of pathogens.</title>
        <authorList>
            <person name="Haridas S."/>
            <person name="Albert R."/>
            <person name="Binder M."/>
            <person name="Bloem J."/>
            <person name="Labutti K."/>
            <person name="Salamov A."/>
            <person name="Andreopoulos B."/>
            <person name="Baker S."/>
            <person name="Barry K."/>
            <person name="Bills G."/>
            <person name="Bluhm B."/>
            <person name="Cannon C."/>
            <person name="Castanera R."/>
            <person name="Culley D."/>
            <person name="Daum C."/>
            <person name="Ezra D."/>
            <person name="Gonzalez J."/>
            <person name="Henrissat B."/>
            <person name="Kuo A."/>
            <person name="Liang C."/>
            <person name="Lipzen A."/>
            <person name="Lutzoni F."/>
            <person name="Magnuson J."/>
            <person name="Mondo S."/>
            <person name="Nolan M."/>
            <person name="Ohm R."/>
            <person name="Pangilinan J."/>
            <person name="Park H.-J."/>
            <person name="Ramirez L."/>
            <person name="Alfaro M."/>
            <person name="Sun H."/>
            <person name="Tritt A."/>
            <person name="Yoshinaga Y."/>
            <person name="Zwiers L.-H."/>
            <person name="Turgeon B."/>
            <person name="Goodwin S."/>
            <person name="Spatafora J."/>
            <person name="Crous P."/>
            <person name="Grigoriev I."/>
        </authorList>
    </citation>
    <scope>NUCLEOTIDE SEQUENCE</scope>
    <source>
        <strain evidence="3">CBS 130266</strain>
    </source>
</reference>
<accession>A0A9P4NDV8</accession>
<dbReference type="Proteomes" id="UP000800235">
    <property type="component" value="Unassembled WGS sequence"/>
</dbReference>
<organism evidence="3 4">
    <name type="scientific">Tothia fuscella</name>
    <dbReference type="NCBI Taxonomy" id="1048955"/>
    <lineage>
        <taxon>Eukaryota</taxon>
        <taxon>Fungi</taxon>
        <taxon>Dikarya</taxon>
        <taxon>Ascomycota</taxon>
        <taxon>Pezizomycotina</taxon>
        <taxon>Dothideomycetes</taxon>
        <taxon>Pleosporomycetidae</taxon>
        <taxon>Venturiales</taxon>
        <taxon>Cylindrosympodiaceae</taxon>
        <taxon>Tothia</taxon>
    </lineage>
</organism>
<feature type="compositionally biased region" description="Acidic residues" evidence="1">
    <location>
        <begin position="417"/>
        <end position="452"/>
    </location>
</feature>
<gene>
    <name evidence="3" type="ORF">EJ08DRAFT_666704</name>
</gene>
<feature type="region of interest" description="Disordered" evidence="1">
    <location>
        <begin position="390"/>
        <end position="465"/>
    </location>
</feature>
<dbReference type="AlphaFoldDB" id="A0A9P4NDV8"/>
<protein>
    <recommendedName>
        <fullName evidence="2">F-box domain-containing protein</fullName>
    </recommendedName>
</protein>
<proteinExistence type="predicted"/>
<evidence type="ECO:0000313" key="3">
    <source>
        <dbReference type="EMBL" id="KAF2416409.1"/>
    </source>
</evidence>
<dbReference type="InterPro" id="IPR001810">
    <property type="entry name" value="F-box_dom"/>
</dbReference>
<name>A0A9P4NDV8_9PEZI</name>
<sequence length="465" mass="52916">MGQPQLPNYLDGLPNELIDNIASWLQRGDLSNMQKADRRLNATTNRVFHSEWNVVVQEGSTILNHLARDLEAKFSPPNNTSPLKSLSITLDQDVPDARRETVMQGLQWDQRISRIIRVSPALKMLELTTREGQAHNGMALSLAQLTAMVQSSKMNQLKRLHIFGTSPPSNPPQHYHEHDVEWHCIVPSLRRLFITGSYWSQPKDSDRSNVEYLIANWLKRTPVVTQLHSVGNRQHSGWPAGAITNRIKPPTSLGGLINLQHLIVNAEALNPAKVVYNGEHHLPKSLQQLDIIVNTLGDFDHFKVAVMQVIANHKRNKWCNPELRTKLLLKFHDQAGWFFKNAYKSQIENAQLQNSLNTSKSTVEHFAEDICDSKDLAQVKPDLSQLGKWIRRNFPDGSPGSDDAQSGDDNDDHYNDDSSDDSDDEQDAMDVDEEEDVEIDEENEDMEIDDSEPVPRYNLRQRNRK</sequence>